<reference evidence="8" key="1">
    <citation type="submission" date="2021-02" db="EMBL/GenBank/DDBJ databases">
        <authorList>
            <person name="Nowell W R."/>
        </authorList>
    </citation>
    <scope>NUCLEOTIDE SEQUENCE</scope>
</reference>
<evidence type="ECO:0000313" key="8">
    <source>
        <dbReference type="EMBL" id="CAF1492234.1"/>
    </source>
</evidence>
<feature type="domain" description="G-protein coupled receptors family 1 profile" evidence="6">
    <location>
        <begin position="26"/>
        <end position="280"/>
    </location>
</feature>
<feature type="transmembrane region" description="Helical" evidence="5">
    <location>
        <begin position="187"/>
        <end position="207"/>
    </location>
</feature>
<dbReference type="PROSITE" id="PS50262">
    <property type="entry name" value="G_PROTEIN_RECEP_F1_2"/>
    <property type="match status" value="1"/>
</dbReference>
<dbReference type="InterPro" id="IPR017452">
    <property type="entry name" value="GPCR_Rhodpsn_7TM"/>
</dbReference>
<evidence type="ECO:0000313" key="9">
    <source>
        <dbReference type="Proteomes" id="UP000663828"/>
    </source>
</evidence>
<dbReference type="Proteomes" id="UP000663852">
    <property type="component" value="Unassembled WGS sequence"/>
</dbReference>
<evidence type="ECO:0000256" key="1">
    <source>
        <dbReference type="ARBA" id="ARBA00004370"/>
    </source>
</evidence>
<dbReference type="GO" id="GO:0016020">
    <property type="term" value="C:membrane"/>
    <property type="evidence" value="ECO:0007669"/>
    <property type="project" value="UniProtKB-SubCell"/>
</dbReference>
<keyword evidence="4 5" id="KW-0472">Membrane</keyword>
<feature type="transmembrane region" description="Helical" evidence="5">
    <location>
        <begin position="129"/>
        <end position="152"/>
    </location>
</feature>
<dbReference type="Gene3D" id="1.20.1070.10">
    <property type="entry name" value="Rhodopsin 7-helix transmembrane proteins"/>
    <property type="match status" value="1"/>
</dbReference>
<evidence type="ECO:0000256" key="5">
    <source>
        <dbReference type="SAM" id="Phobius"/>
    </source>
</evidence>
<evidence type="ECO:0000259" key="6">
    <source>
        <dbReference type="PROSITE" id="PS50262"/>
    </source>
</evidence>
<dbReference type="CDD" id="cd00637">
    <property type="entry name" value="7tm_classA_rhodopsin-like"/>
    <property type="match status" value="1"/>
</dbReference>
<dbReference type="AlphaFoldDB" id="A0A815SJI5"/>
<proteinExistence type="predicted"/>
<accession>A0A815SJI5</accession>
<dbReference type="EMBL" id="CAJNOR010004306">
    <property type="protein sequence ID" value="CAF1492234.1"/>
    <property type="molecule type" value="Genomic_DNA"/>
</dbReference>
<gene>
    <name evidence="7" type="ORF">EDS130_LOCUS4718</name>
    <name evidence="8" type="ORF">XAT740_LOCUS39152</name>
</gene>
<dbReference type="SUPFAM" id="SSF81321">
    <property type="entry name" value="Family A G protein-coupled receptor-like"/>
    <property type="match status" value="1"/>
</dbReference>
<feature type="transmembrane region" description="Helical" evidence="5">
    <location>
        <begin position="264"/>
        <end position="284"/>
    </location>
</feature>
<protein>
    <recommendedName>
        <fullName evidence="6">G-protein coupled receptors family 1 profile domain-containing protein</fullName>
    </recommendedName>
</protein>
<evidence type="ECO:0000256" key="4">
    <source>
        <dbReference type="ARBA" id="ARBA00023136"/>
    </source>
</evidence>
<feature type="transmembrane region" description="Helical" evidence="5">
    <location>
        <begin position="228"/>
        <end position="252"/>
    </location>
</feature>
<comment type="caution">
    <text evidence="8">The sequence shown here is derived from an EMBL/GenBank/DDBJ whole genome shotgun (WGS) entry which is preliminary data.</text>
</comment>
<keyword evidence="3 5" id="KW-1133">Transmembrane helix</keyword>
<sequence>MADLSENLRLIKYACLQTTIGPSLLCDICVFIYLIRHWRKEIVKSPQNHVILCVLTVSFIEKMTDAIFSLYFFRWGIAILQTETFCTVWTWLNYSLLTVNLMLIAWCCIERHLFIFHSLRMKRKLYLILFHYLPLLLCLCYTPTLYVVLIFFPSSCNNTWDYTYPYCGSPCYPFIPLWGTYDWLAHYALPISIISLANLFLFVRVVWQRTKQGRPVEWNRQKRMIIQLVFISALYLLLITPEVIVGVIEALWSPTFALDVQLNYFFYITNFVHQLLPFIIISSLPKLHKELKQSFQRIRRVYPLEATNGREQTNLTRDATNGKVI</sequence>
<feature type="transmembrane region" description="Helical" evidence="5">
    <location>
        <begin position="50"/>
        <end position="71"/>
    </location>
</feature>
<dbReference type="Proteomes" id="UP000663828">
    <property type="component" value="Unassembled WGS sequence"/>
</dbReference>
<feature type="transmembrane region" description="Helical" evidence="5">
    <location>
        <begin position="20"/>
        <end position="38"/>
    </location>
</feature>
<evidence type="ECO:0000256" key="2">
    <source>
        <dbReference type="ARBA" id="ARBA00022692"/>
    </source>
</evidence>
<organism evidence="8 9">
    <name type="scientific">Adineta ricciae</name>
    <name type="common">Rotifer</name>
    <dbReference type="NCBI Taxonomy" id="249248"/>
    <lineage>
        <taxon>Eukaryota</taxon>
        <taxon>Metazoa</taxon>
        <taxon>Spiralia</taxon>
        <taxon>Gnathifera</taxon>
        <taxon>Rotifera</taxon>
        <taxon>Eurotatoria</taxon>
        <taxon>Bdelloidea</taxon>
        <taxon>Adinetida</taxon>
        <taxon>Adinetidae</taxon>
        <taxon>Adineta</taxon>
    </lineage>
</organism>
<keyword evidence="9" id="KW-1185">Reference proteome</keyword>
<name>A0A815SJI5_ADIRI</name>
<evidence type="ECO:0000313" key="7">
    <source>
        <dbReference type="EMBL" id="CAF0798374.1"/>
    </source>
</evidence>
<comment type="subcellular location">
    <subcellularLocation>
        <location evidence="1">Membrane</location>
    </subcellularLocation>
</comment>
<feature type="transmembrane region" description="Helical" evidence="5">
    <location>
        <begin position="91"/>
        <end position="109"/>
    </location>
</feature>
<dbReference type="EMBL" id="CAJNOJ010000012">
    <property type="protein sequence ID" value="CAF0798374.1"/>
    <property type="molecule type" value="Genomic_DNA"/>
</dbReference>
<evidence type="ECO:0000256" key="3">
    <source>
        <dbReference type="ARBA" id="ARBA00022989"/>
    </source>
</evidence>
<keyword evidence="2 5" id="KW-0812">Transmembrane</keyword>
<dbReference type="OrthoDB" id="9975641at2759"/>